<dbReference type="PANTHER" id="PTHR21198">
    <property type="entry name" value="GLUTAMATE RACEMASE"/>
    <property type="match status" value="1"/>
</dbReference>
<reference evidence="2 3" key="1">
    <citation type="submission" date="2024-03" db="EMBL/GenBank/DDBJ databases">
        <title>WGS assembly of Saponaria officinalis var. Norfolk2.</title>
        <authorList>
            <person name="Jenkins J."/>
            <person name="Shu S."/>
            <person name="Grimwood J."/>
            <person name="Barry K."/>
            <person name="Goodstein D."/>
            <person name="Schmutz J."/>
            <person name="Leebens-Mack J."/>
            <person name="Osbourn A."/>
        </authorList>
    </citation>
    <scope>NUCLEOTIDE SEQUENCE [LARGE SCALE GENOMIC DNA]</scope>
    <source>
        <strain evidence="3">cv. Norfolk2</strain>
        <strain evidence="2">JIC</strain>
        <tissue evidence="2">Leaf</tissue>
    </source>
</reference>
<gene>
    <name evidence="2" type="ORF">RND81_09G123000</name>
</gene>
<evidence type="ECO:0000256" key="1">
    <source>
        <dbReference type="ARBA" id="ARBA00023235"/>
    </source>
</evidence>
<keyword evidence="3" id="KW-1185">Reference proteome</keyword>
<dbReference type="EMBL" id="JBDFQZ010000009">
    <property type="protein sequence ID" value="KAK9690371.1"/>
    <property type="molecule type" value="Genomic_DNA"/>
</dbReference>
<dbReference type="EMBL" id="JBDFQZ010000009">
    <property type="protein sequence ID" value="KAK9690372.1"/>
    <property type="molecule type" value="Genomic_DNA"/>
</dbReference>
<evidence type="ECO:0000313" key="3">
    <source>
        <dbReference type="Proteomes" id="UP001443914"/>
    </source>
</evidence>
<proteinExistence type="predicted"/>
<dbReference type="GO" id="GO:0047661">
    <property type="term" value="F:amino-acid racemase activity"/>
    <property type="evidence" value="ECO:0007669"/>
    <property type="project" value="InterPro"/>
</dbReference>
<evidence type="ECO:0008006" key="4">
    <source>
        <dbReference type="Google" id="ProtNLM"/>
    </source>
</evidence>
<evidence type="ECO:0000313" key="2">
    <source>
        <dbReference type="EMBL" id="KAK9690371.1"/>
    </source>
</evidence>
<protein>
    <recommendedName>
        <fullName evidence="4">Aspartate racemase</fullName>
    </recommendedName>
</protein>
<name>A0AAW1IKQ6_SAPOF</name>
<dbReference type="InterPro" id="IPR015942">
    <property type="entry name" value="Asp/Glu/hydantoin_racemase"/>
</dbReference>
<dbReference type="SUPFAM" id="SSF53681">
    <property type="entry name" value="Aspartate/glutamate racemase"/>
    <property type="match status" value="2"/>
</dbReference>
<dbReference type="PANTHER" id="PTHR21198:SF7">
    <property type="entry name" value="ASPARTATE-GLUTAMATE RACEMASE FAMILY"/>
    <property type="match status" value="1"/>
</dbReference>
<dbReference type="Proteomes" id="UP001443914">
    <property type="component" value="Unassembled WGS sequence"/>
</dbReference>
<comment type="caution">
    <text evidence="2">The sequence shown here is derived from an EMBL/GenBank/DDBJ whole genome shotgun (WGS) entry which is preliminary data.</text>
</comment>
<dbReference type="Pfam" id="PF01177">
    <property type="entry name" value="Asp_Glu_race"/>
    <property type="match status" value="1"/>
</dbReference>
<accession>A0AAW1IKQ6</accession>
<dbReference type="InterPro" id="IPR001920">
    <property type="entry name" value="Asp/Glu_race"/>
</dbReference>
<sequence>MNVTRMFDGSMSMTFYTVNYPANVSLKTFYFKHETVKNTRVTLALANSPSSTLVHISESHNSHKCGRNFVPNKDGSLDRSNTVGIIGGVSVDSTLDFLKKLVEWGSKEGKECPPFTLCSDPKLGDDLLNYELASFPSLYTRKRPCNVDHSTILENLRRKKAFLEQGGARCLVMPCHLLHMWHADVSDGCDVPILHMAECVARELKEAKLRPLEAGCSSRIGLVATDAILKSGYYQKKLQNEGFEVVLPDKATMEHTVIPAIEALDRTDIEGARNLLRIALQVLLVRAVNVVIIASHEMCELLPQDDPLRKKCVNPIDALVRSTIKWYRSVEQSS</sequence>
<dbReference type="Gene3D" id="3.40.50.1860">
    <property type="match status" value="2"/>
</dbReference>
<dbReference type="AlphaFoldDB" id="A0AAW1IKQ6"/>
<organism evidence="2 3">
    <name type="scientific">Saponaria officinalis</name>
    <name type="common">Common soapwort</name>
    <name type="synonym">Lychnis saponaria</name>
    <dbReference type="NCBI Taxonomy" id="3572"/>
    <lineage>
        <taxon>Eukaryota</taxon>
        <taxon>Viridiplantae</taxon>
        <taxon>Streptophyta</taxon>
        <taxon>Embryophyta</taxon>
        <taxon>Tracheophyta</taxon>
        <taxon>Spermatophyta</taxon>
        <taxon>Magnoliopsida</taxon>
        <taxon>eudicotyledons</taxon>
        <taxon>Gunneridae</taxon>
        <taxon>Pentapetalae</taxon>
        <taxon>Caryophyllales</taxon>
        <taxon>Caryophyllaceae</taxon>
        <taxon>Caryophylleae</taxon>
        <taxon>Saponaria</taxon>
    </lineage>
</organism>
<keyword evidence="1" id="KW-0413">Isomerase</keyword>